<dbReference type="RefSeq" id="WP_113032954.1">
    <property type="nucleotide sequence ID" value="NZ_QMFB01000013.1"/>
</dbReference>
<dbReference type="PANTHER" id="PTHR43744:SF12">
    <property type="entry name" value="ABC TRANSPORTER PERMEASE PROTEIN MG189-RELATED"/>
    <property type="match status" value="1"/>
</dbReference>
<evidence type="ECO:0000256" key="4">
    <source>
        <dbReference type="ARBA" id="ARBA00022692"/>
    </source>
</evidence>
<evidence type="ECO:0000313" key="9">
    <source>
        <dbReference type="EMBL" id="RAV19135.1"/>
    </source>
</evidence>
<feature type="transmembrane region" description="Helical" evidence="7">
    <location>
        <begin position="246"/>
        <end position="263"/>
    </location>
</feature>
<dbReference type="AlphaFoldDB" id="A0A329MGW4"/>
<dbReference type="PANTHER" id="PTHR43744">
    <property type="entry name" value="ABC TRANSPORTER PERMEASE PROTEIN MG189-RELATED-RELATED"/>
    <property type="match status" value="1"/>
</dbReference>
<dbReference type="CDD" id="cd06261">
    <property type="entry name" value="TM_PBP2"/>
    <property type="match status" value="1"/>
</dbReference>
<organism evidence="9 10">
    <name type="scientific">Paenibacillus contaminans</name>
    <dbReference type="NCBI Taxonomy" id="450362"/>
    <lineage>
        <taxon>Bacteria</taxon>
        <taxon>Bacillati</taxon>
        <taxon>Bacillota</taxon>
        <taxon>Bacilli</taxon>
        <taxon>Bacillales</taxon>
        <taxon>Paenibacillaceae</taxon>
        <taxon>Paenibacillus</taxon>
    </lineage>
</organism>
<dbReference type="Proteomes" id="UP000250369">
    <property type="component" value="Unassembled WGS sequence"/>
</dbReference>
<name>A0A329MGW4_9BACL</name>
<feature type="transmembrane region" description="Helical" evidence="7">
    <location>
        <begin position="12"/>
        <end position="35"/>
    </location>
</feature>
<keyword evidence="2 7" id="KW-0813">Transport</keyword>
<evidence type="ECO:0000256" key="5">
    <source>
        <dbReference type="ARBA" id="ARBA00022989"/>
    </source>
</evidence>
<feature type="transmembrane region" description="Helical" evidence="7">
    <location>
        <begin position="139"/>
        <end position="162"/>
    </location>
</feature>
<dbReference type="SUPFAM" id="SSF161098">
    <property type="entry name" value="MetI-like"/>
    <property type="match status" value="1"/>
</dbReference>
<keyword evidence="5 7" id="KW-1133">Transmembrane helix</keyword>
<evidence type="ECO:0000256" key="3">
    <source>
        <dbReference type="ARBA" id="ARBA00022475"/>
    </source>
</evidence>
<gene>
    <name evidence="9" type="ORF">DQG23_21590</name>
</gene>
<reference evidence="9 10" key="1">
    <citation type="journal article" date="2009" name="Int. J. Syst. Evol. Microbiol.">
        <title>Paenibacillus contaminans sp. nov., isolated from a contaminated laboratory plate.</title>
        <authorList>
            <person name="Chou J.H."/>
            <person name="Lee J.H."/>
            <person name="Lin M.C."/>
            <person name="Chang P.S."/>
            <person name="Arun A.B."/>
            <person name="Young C.C."/>
            <person name="Chen W.M."/>
        </authorList>
    </citation>
    <scope>NUCLEOTIDE SEQUENCE [LARGE SCALE GENOMIC DNA]</scope>
    <source>
        <strain evidence="9 10">CKOBP-6</strain>
    </source>
</reference>
<feature type="transmembrane region" description="Helical" evidence="7">
    <location>
        <begin position="108"/>
        <end position="127"/>
    </location>
</feature>
<evidence type="ECO:0000313" key="10">
    <source>
        <dbReference type="Proteomes" id="UP000250369"/>
    </source>
</evidence>
<evidence type="ECO:0000256" key="1">
    <source>
        <dbReference type="ARBA" id="ARBA00004651"/>
    </source>
</evidence>
<evidence type="ECO:0000256" key="6">
    <source>
        <dbReference type="ARBA" id="ARBA00023136"/>
    </source>
</evidence>
<accession>A0A329MGW4</accession>
<comment type="caution">
    <text evidence="9">The sequence shown here is derived from an EMBL/GenBank/DDBJ whole genome shotgun (WGS) entry which is preliminary data.</text>
</comment>
<dbReference type="Pfam" id="PF00528">
    <property type="entry name" value="BPD_transp_1"/>
    <property type="match status" value="1"/>
</dbReference>
<sequence>MNANMSMKKTPVYIFAAICAVVFIYPLIFTLLSAFKDNNEIYMNSIFSLPVEWRWSNFSLAFVDAKIGMSILNSFIYAIAGTLLTLLLATMASYVLARHPFKGSSFVYIYFIIGLMIPIFSLMIPISRLIGSFNGFNNYLVMIVLYGTFELPLAIFLITGFMKGINKEIDESAVMDGCGPARLLFQILTPLAMPAISTAGILAFFSIYNDLIWNVILVTDKEMFNISMALMAFIGERGASQMGPTFAGIMITIIPTVIVYLLFQERVESGLAAGAVKE</sequence>
<proteinExistence type="inferred from homology"/>
<evidence type="ECO:0000256" key="7">
    <source>
        <dbReference type="RuleBase" id="RU363032"/>
    </source>
</evidence>
<keyword evidence="10" id="KW-1185">Reference proteome</keyword>
<dbReference type="EMBL" id="QMFB01000013">
    <property type="protein sequence ID" value="RAV19135.1"/>
    <property type="molecule type" value="Genomic_DNA"/>
</dbReference>
<dbReference type="InterPro" id="IPR035906">
    <property type="entry name" value="MetI-like_sf"/>
</dbReference>
<comment type="similarity">
    <text evidence="7">Belongs to the binding-protein-dependent transport system permease family.</text>
</comment>
<dbReference type="GO" id="GO:0055085">
    <property type="term" value="P:transmembrane transport"/>
    <property type="evidence" value="ECO:0007669"/>
    <property type="project" value="InterPro"/>
</dbReference>
<protein>
    <submittedName>
        <fullName evidence="9">Carbohydrate ABC transporter permease</fullName>
    </submittedName>
</protein>
<dbReference type="Gene3D" id="1.10.3720.10">
    <property type="entry name" value="MetI-like"/>
    <property type="match status" value="1"/>
</dbReference>
<dbReference type="PROSITE" id="PS50928">
    <property type="entry name" value="ABC_TM1"/>
    <property type="match status" value="1"/>
</dbReference>
<feature type="transmembrane region" description="Helical" evidence="7">
    <location>
        <begin position="183"/>
        <end position="205"/>
    </location>
</feature>
<keyword evidence="6 7" id="KW-0472">Membrane</keyword>
<dbReference type="OrthoDB" id="187395at2"/>
<keyword evidence="4 7" id="KW-0812">Transmembrane</keyword>
<evidence type="ECO:0000256" key="2">
    <source>
        <dbReference type="ARBA" id="ARBA00022448"/>
    </source>
</evidence>
<feature type="domain" description="ABC transmembrane type-1" evidence="8">
    <location>
        <begin position="71"/>
        <end position="263"/>
    </location>
</feature>
<evidence type="ECO:0000259" key="8">
    <source>
        <dbReference type="PROSITE" id="PS50928"/>
    </source>
</evidence>
<comment type="subcellular location">
    <subcellularLocation>
        <location evidence="1 7">Cell membrane</location>
        <topology evidence="1 7">Multi-pass membrane protein</topology>
    </subcellularLocation>
</comment>
<dbReference type="InterPro" id="IPR000515">
    <property type="entry name" value="MetI-like"/>
</dbReference>
<dbReference type="GO" id="GO:0005886">
    <property type="term" value="C:plasma membrane"/>
    <property type="evidence" value="ECO:0007669"/>
    <property type="project" value="UniProtKB-SubCell"/>
</dbReference>
<keyword evidence="3" id="KW-1003">Cell membrane</keyword>
<feature type="transmembrane region" description="Helical" evidence="7">
    <location>
        <begin position="75"/>
        <end position="96"/>
    </location>
</feature>